<organism evidence="5 6">
    <name type="scientific">Algibacter miyuki</name>
    <dbReference type="NCBI Taxonomy" id="1306933"/>
    <lineage>
        <taxon>Bacteria</taxon>
        <taxon>Pseudomonadati</taxon>
        <taxon>Bacteroidota</taxon>
        <taxon>Flavobacteriia</taxon>
        <taxon>Flavobacteriales</taxon>
        <taxon>Flavobacteriaceae</taxon>
        <taxon>Algibacter</taxon>
    </lineage>
</organism>
<dbReference type="SMART" id="SM00646">
    <property type="entry name" value="Ami_3"/>
    <property type="match status" value="1"/>
</dbReference>
<comment type="catalytic activity">
    <reaction evidence="1">
        <text>Hydrolyzes the link between N-acetylmuramoyl residues and L-amino acid residues in certain cell-wall glycopeptides.</text>
        <dbReference type="EC" id="3.5.1.28"/>
    </reaction>
</comment>
<comment type="caution">
    <text evidence="5">The sequence shown here is derived from an EMBL/GenBank/DDBJ whole genome shotgun (WGS) entry which is preliminary data.</text>
</comment>
<dbReference type="Proteomes" id="UP001589590">
    <property type="component" value="Unassembled WGS sequence"/>
</dbReference>
<accession>A0ABV5H0U9</accession>
<evidence type="ECO:0000313" key="6">
    <source>
        <dbReference type="Proteomes" id="UP001589590"/>
    </source>
</evidence>
<dbReference type="InterPro" id="IPR002508">
    <property type="entry name" value="MurNAc-LAA_cat"/>
</dbReference>
<dbReference type="PANTHER" id="PTHR30404">
    <property type="entry name" value="N-ACETYLMURAMOYL-L-ALANINE AMIDASE"/>
    <property type="match status" value="1"/>
</dbReference>
<evidence type="ECO:0000256" key="1">
    <source>
        <dbReference type="ARBA" id="ARBA00001561"/>
    </source>
</evidence>
<proteinExistence type="predicted"/>
<dbReference type="Gene3D" id="3.40.630.40">
    <property type="entry name" value="Zn-dependent exopeptidases"/>
    <property type="match status" value="1"/>
</dbReference>
<name>A0ABV5H0U9_9FLAO</name>
<sequence length="216" mass="24071">MHVINRIAVCLCCVGFLNFSFGQKRVEVKPLVIVIDPGHGGKDAGAISRTGVREKDIVLSIANKIVELNYRLNKQPLDVFLTRYTDTFVSLADRTRLSKKLKADVFISIHCNASANPKASGTEVYIYPKSDMQAQASAYLGFTIQKRLTNTVGFKNRGVKFGDFQVLRDSRTECVTILLEIGFLSQIDEVEYLLEEEVQGAVALEILQSIITVLRI</sequence>
<evidence type="ECO:0000259" key="4">
    <source>
        <dbReference type="SMART" id="SM00646"/>
    </source>
</evidence>
<protein>
    <recommendedName>
        <fullName evidence="2">N-acetylmuramoyl-L-alanine amidase</fullName>
        <ecNumber evidence="2">3.5.1.28</ecNumber>
    </recommendedName>
</protein>
<evidence type="ECO:0000313" key="5">
    <source>
        <dbReference type="EMBL" id="MFB9105525.1"/>
    </source>
</evidence>
<evidence type="ECO:0000256" key="2">
    <source>
        <dbReference type="ARBA" id="ARBA00011901"/>
    </source>
</evidence>
<dbReference type="Pfam" id="PF01520">
    <property type="entry name" value="Amidase_3"/>
    <property type="match status" value="1"/>
</dbReference>
<dbReference type="EC" id="3.5.1.28" evidence="2"/>
<dbReference type="EMBL" id="JBHMFA010000006">
    <property type="protein sequence ID" value="MFB9105525.1"/>
    <property type="molecule type" value="Genomic_DNA"/>
</dbReference>
<dbReference type="PANTHER" id="PTHR30404:SF0">
    <property type="entry name" value="N-ACETYLMURAMOYL-L-ALANINE AMIDASE AMIC"/>
    <property type="match status" value="1"/>
</dbReference>
<reference evidence="5 6" key="1">
    <citation type="submission" date="2024-09" db="EMBL/GenBank/DDBJ databases">
        <authorList>
            <person name="Sun Q."/>
            <person name="Mori K."/>
        </authorList>
    </citation>
    <scope>NUCLEOTIDE SEQUENCE [LARGE SCALE GENOMIC DNA]</scope>
    <source>
        <strain evidence="5 6">CECT 8300</strain>
    </source>
</reference>
<gene>
    <name evidence="5" type="ORF">ACFFU1_11485</name>
</gene>
<evidence type="ECO:0000256" key="3">
    <source>
        <dbReference type="ARBA" id="ARBA00022801"/>
    </source>
</evidence>
<dbReference type="CDD" id="cd02696">
    <property type="entry name" value="MurNAc-LAA"/>
    <property type="match status" value="1"/>
</dbReference>
<dbReference type="InterPro" id="IPR050695">
    <property type="entry name" value="N-acetylmuramoyl_amidase_3"/>
</dbReference>
<dbReference type="SUPFAM" id="SSF53187">
    <property type="entry name" value="Zn-dependent exopeptidases"/>
    <property type="match status" value="1"/>
</dbReference>
<dbReference type="RefSeq" id="WP_290268058.1">
    <property type="nucleotide sequence ID" value="NZ_JAUFQP010000001.1"/>
</dbReference>
<keyword evidence="3" id="KW-0378">Hydrolase</keyword>
<feature type="domain" description="MurNAc-LAA" evidence="4">
    <location>
        <begin position="95"/>
        <end position="211"/>
    </location>
</feature>
<keyword evidence="6" id="KW-1185">Reference proteome</keyword>